<protein>
    <submittedName>
        <fullName evidence="5">Heat shock protein family B (small) member 2</fullName>
    </submittedName>
</protein>
<feature type="compositionally biased region" description="Basic and acidic residues" evidence="3">
    <location>
        <begin position="66"/>
        <end position="84"/>
    </location>
</feature>
<dbReference type="InterPro" id="IPR001436">
    <property type="entry name" value="Alpha-crystallin/sHSP_animal"/>
</dbReference>
<dbReference type="GO" id="GO:0043066">
    <property type="term" value="P:negative regulation of apoptotic process"/>
    <property type="evidence" value="ECO:0007669"/>
    <property type="project" value="TreeGrafter"/>
</dbReference>
<dbReference type="GO" id="GO:0042026">
    <property type="term" value="P:protein refolding"/>
    <property type="evidence" value="ECO:0007669"/>
    <property type="project" value="TreeGrafter"/>
</dbReference>
<dbReference type="GO" id="GO:0005634">
    <property type="term" value="C:nucleus"/>
    <property type="evidence" value="ECO:0007669"/>
    <property type="project" value="Ensembl"/>
</dbReference>
<dbReference type="GO" id="GO:0009408">
    <property type="term" value="P:response to heat"/>
    <property type="evidence" value="ECO:0007669"/>
    <property type="project" value="TreeGrafter"/>
</dbReference>
<proteinExistence type="inferred from homology"/>
<dbReference type="PRINTS" id="PR00299">
    <property type="entry name" value="ACRYSTALLIN"/>
</dbReference>
<dbReference type="Pfam" id="PF00525">
    <property type="entry name" value="Crystallin"/>
    <property type="match status" value="1"/>
</dbReference>
<feature type="region of interest" description="Disordered" evidence="3">
    <location>
        <begin position="248"/>
        <end position="269"/>
    </location>
</feature>
<evidence type="ECO:0000256" key="2">
    <source>
        <dbReference type="RuleBase" id="RU003616"/>
    </source>
</evidence>
<dbReference type="GeneTree" id="ENSGT00940000161288"/>
<dbReference type="SUPFAM" id="SSF49764">
    <property type="entry name" value="HSP20-like chaperones"/>
    <property type="match status" value="1"/>
</dbReference>
<feature type="region of interest" description="Disordered" evidence="3">
    <location>
        <begin position="66"/>
        <end position="85"/>
    </location>
</feature>
<dbReference type="PANTHER" id="PTHR45640">
    <property type="entry name" value="HEAT SHOCK PROTEIN HSP-12.2-RELATED"/>
    <property type="match status" value="1"/>
</dbReference>
<evidence type="ECO:0000256" key="1">
    <source>
        <dbReference type="PROSITE-ProRule" id="PRU00285"/>
    </source>
</evidence>
<dbReference type="GO" id="GO:0005212">
    <property type="term" value="F:structural constituent of eye lens"/>
    <property type="evidence" value="ECO:0007669"/>
    <property type="project" value="InterPro"/>
</dbReference>
<organism evidence="5 6">
    <name type="scientific">Ficedula albicollis</name>
    <name type="common">Collared flycatcher</name>
    <name type="synonym">Muscicapa albicollis</name>
    <dbReference type="NCBI Taxonomy" id="59894"/>
    <lineage>
        <taxon>Eukaryota</taxon>
        <taxon>Metazoa</taxon>
        <taxon>Chordata</taxon>
        <taxon>Craniata</taxon>
        <taxon>Vertebrata</taxon>
        <taxon>Euteleostomi</taxon>
        <taxon>Archelosauria</taxon>
        <taxon>Archosauria</taxon>
        <taxon>Dinosauria</taxon>
        <taxon>Saurischia</taxon>
        <taxon>Theropoda</taxon>
        <taxon>Coelurosauria</taxon>
        <taxon>Aves</taxon>
        <taxon>Neognathae</taxon>
        <taxon>Neoaves</taxon>
        <taxon>Telluraves</taxon>
        <taxon>Australaves</taxon>
        <taxon>Passeriformes</taxon>
        <taxon>Muscicapidae</taxon>
        <taxon>Ficedula</taxon>
    </lineage>
</organism>
<dbReference type="Proteomes" id="UP000016665">
    <property type="component" value="Chromosome 24"/>
</dbReference>
<feature type="domain" description="SHSP" evidence="4">
    <location>
        <begin position="140"/>
        <end position="248"/>
    </location>
</feature>
<evidence type="ECO:0000259" key="4">
    <source>
        <dbReference type="PROSITE" id="PS01031"/>
    </source>
</evidence>
<dbReference type="PROSITE" id="PS01031">
    <property type="entry name" value="SHSP"/>
    <property type="match status" value="1"/>
</dbReference>
<evidence type="ECO:0000313" key="6">
    <source>
        <dbReference type="Proteomes" id="UP000016665"/>
    </source>
</evidence>
<dbReference type="Gene3D" id="2.60.40.790">
    <property type="match status" value="1"/>
</dbReference>
<accession>A0A803VMU6</accession>
<sequence>MCRVPLRCLWVQAVPALPAGMQREAALARRPGACAGLFWSIFFITHSSLWNPPSWSLAAFTRRGSEGWEGRRKGGKEGRKEGRYPGHAMATRTVPHAYPMSSEYEFANPSKIYDQNFGEGVSPSEILAPALYHGYYIRPRINKQLERGTSEICLNQHKFQVFLDVCQFLPQELSVRTVDNLLEVVGQHPQKADRHGFISREFTRTYILPLDVDPLLVRATLSHDGILSIVAPRTGKEVKARVNEVKITQQEQPVGRGEQAEEGKEKEKS</sequence>
<gene>
    <name evidence="5" type="primary">HSPB2</name>
</gene>
<reference evidence="5 6" key="1">
    <citation type="journal article" date="2012" name="Nature">
        <title>The genomic landscape of species divergence in Ficedula flycatchers.</title>
        <authorList>
            <person name="Ellegren H."/>
            <person name="Smeds L."/>
            <person name="Burri R."/>
            <person name="Olason P.I."/>
            <person name="Backstrom N."/>
            <person name="Kawakami T."/>
            <person name="Kunstner A."/>
            <person name="Makinen H."/>
            <person name="Nadachowska-Brzyska K."/>
            <person name="Qvarnstrom A."/>
            <person name="Uebbing S."/>
            <person name="Wolf J.B."/>
        </authorList>
    </citation>
    <scope>NUCLEOTIDE SEQUENCE [LARGE SCALE GENOMIC DNA]</scope>
</reference>
<reference evidence="5" key="3">
    <citation type="submission" date="2025-09" db="UniProtKB">
        <authorList>
            <consortium name="Ensembl"/>
        </authorList>
    </citation>
    <scope>IDENTIFICATION</scope>
</reference>
<dbReference type="InterPro" id="IPR002068">
    <property type="entry name" value="A-crystallin/Hsp20_dom"/>
</dbReference>
<keyword evidence="6" id="KW-1185">Reference proteome</keyword>
<dbReference type="GO" id="GO:0005737">
    <property type="term" value="C:cytoplasm"/>
    <property type="evidence" value="ECO:0007669"/>
    <property type="project" value="Ensembl"/>
</dbReference>
<dbReference type="AlphaFoldDB" id="A0A803VMU6"/>
<dbReference type="PANTHER" id="PTHR45640:SF27">
    <property type="entry name" value="HEAT SHOCK PROTEIN BETA-2"/>
    <property type="match status" value="1"/>
</dbReference>
<reference evidence="5" key="2">
    <citation type="submission" date="2025-08" db="UniProtKB">
        <authorList>
            <consortium name="Ensembl"/>
        </authorList>
    </citation>
    <scope>IDENTIFICATION</scope>
</reference>
<dbReference type="Ensembl" id="ENSFALT00000037425.1">
    <property type="protein sequence ID" value="ENSFALP00000024052.1"/>
    <property type="gene ID" value="ENSFALG00000028978.1"/>
</dbReference>
<comment type="similarity">
    <text evidence="1 2">Belongs to the small heat shock protein (HSP20) family.</text>
</comment>
<dbReference type="Pfam" id="PF00011">
    <property type="entry name" value="HSP20"/>
    <property type="match status" value="1"/>
</dbReference>
<dbReference type="GO" id="GO:0051082">
    <property type="term" value="F:unfolded protein binding"/>
    <property type="evidence" value="ECO:0007669"/>
    <property type="project" value="TreeGrafter"/>
</dbReference>
<evidence type="ECO:0000256" key="3">
    <source>
        <dbReference type="SAM" id="MobiDB-lite"/>
    </source>
</evidence>
<dbReference type="GO" id="GO:0007525">
    <property type="term" value="P:somatic muscle development"/>
    <property type="evidence" value="ECO:0007669"/>
    <property type="project" value="Ensembl"/>
</dbReference>
<dbReference type="InterPro" id="IPR003090">
    <property type="entry name" value="Alpha-crystallin_N"/>
</dbReference>
<evidence type="ECO:0000313" key="5">
    <source>
        <dbReference type="Ensembl" id="ENSFALP00000024052.1"/>
    </source>
</evidence>
<name>A0A803VMU6_FICAL</name>
<feature type="compositionally biased region" description="Basic and acidic residues" evidence="3">
    <location>
        <begin position="258"/>
        <end position="269"/>
    </location>
</feature>
<dbReference type="InterPro" id="IPR008978">
    <property type="entry name" value="HSP20-like_chaperone"/>
</dbReference>